<keyword evidence="7" id="KW-1185">Reference proteome</keyword>
<dbReference type="InterPro" id="IPR036049">
    <property type="entry name" value="Ribosomal_uL29_sf"/>
</dbReference>
<dbReference type="PROSITE" id="PS00579">
    <property type="entry name" value="RIBOSOMAL_L29"/>
    <property type="match status" value="1"/>
</dbReference>
<evidence type="ECO:0000256" key="2">
    <source>
        <dbReference type="ARBA" id="ARBA00022980"/>
    </source>
</evidence>
<dbReference type="EMBL" id="SJZI01000008">
    <property type="protein sequence ID" value="TCJ17543.1"/>
    <property type="molecule type" value="Genomic_DNA"/>
</dbReference>
<evidence type="ECO:0000313" key="6">
    <source>
        <dbReference type="EMBL" id="TCJ17543.1"/>
    </source>
</evidence>
<proteinExistence type="inferred from homology"/>
<accession>A0A4R1BJQ2</accession>
<evidence type="ECO:0000256" key="4">
    <source>
        <dbReference type="ARBA" id="ARBA00035204"/>
    </source>
</evidence>
<dbReference type="NCBIfam" id="TIGR00012">
    <property type="entry name" value="L29"/>
    <property type="match status" value="1"/>
</dbReference>
<dbReference type="CDD" id="cd00427">
    <property type="entry name" value="Ribosomal_L29_HIP"/>
    <property type="match status" value="1"/>
</dbReference>
<dbReference type="GO" id="GO:0003735">
    <property type="term" value="F:structural constituent of ribosome"/>
    <property type="evidence" value="ECO:0007669"/>
    <property type="project" value="InterPro"/>
</dbReference>
<keyword evidence="2 5" id="KW-0689">Ribosomal protein</keyword>
<dbReference type="GO" id="GO:1990904">
    <property type="term" value="C:ribonucleoprotein complex"/>
    <property type="evidence" value="ECO:0007669"/>
    <property type="project" value="UniProtKB-KW"/>
</dbReference>
<dbReference type="InterPro" id="IPR018254">
    <property type="entry name" value="Ribosomal_uL29_CS"/>
</dbReference>
<dbReference type="Proteomes" id="UP000295334">
    <property type="component" value="Unassembled WGS sequence"/>
</dbReference>
<organism evidence="6 7">
    <name type="scientific">Flaviaesturariibacter flavus</name>
    <dbReference type="NCBI Taxonomy" id="2502780"/>
    <lineage>
        <taxon>Bacteria</taxon>
        <taxon>Pseudomonadati</taxon>
        <taxon>Bacteroidota</taxon>
        <taxon>Chitinophagia</taxon>
        <taxon>Chitinophagales</taxon>
        <taxon>Chitinophagaceae</taxon>
        <taxon>Flaviaestuariibacter</taxon>
    </lineage>
</organism>
<keyword evidence="3 5" id="KW-0687">Ribonucleoprotein</keyword>
<dbReference type="Gene3D" id="1.10.287.310">
    <property type="match status" value="1"/>
</dbReference>
<comment type="similarity">
    <text evidence="1 5">Belongs to the universal ribosomal protein uL29 family.</text>
</comment>
<evidence type="ECO:0000313" key="7">
    <source>
        <dbReference type="Proteomes" id="UP000295334"/>
    </source>
</evidence>
<dbReference type="GO" id="GO:0005840">
    <property type="term" value="C:ribosome"/>
    <property type="evidence" value="ECO:0007669"/>
    <property type="project" value="UniProtKB-KW"/>
</dbReference>
<protein>
    <recommendedName>
        <fullName evidence="4 5">Large ribosomal subunit protein uL29</fullName>
    </recommendedName>
</protein>
<dbReference type="InterPro" id="IPR001854">
    <property type="entry name" value="Ribosomal_uL29"/>
</dbReference>
<name>A0A4R1BJQ2_9BACT</name>
<sequence length="69" mass="8005">MSKTADFIKSIQGLSTEDLAARIKEDEMRLRKLEFAHAMSPLENPMSIRNLRRDVARLKSEFRKKQLSA</sequence>
<evidence type="ECO:0000256" key="3">
    <source>
        <dbReference type="ARBA" id="ARBA00023274"/>
    </source>
</evidence>
<gene>
    <name evidence="5" type="primary">rpmC</name>
    <name evidence="6" type="ORF">EPD60_04955</name>
</gene>
<comment type="caution">
    <text evidence="6">The sequence shown here is derived from an EMBL/GenBank/DDBJ whole genome shotgun (WGS) entry which is preliminary data.</text>
</comment>
<reference evidence="6 7" key="1">
    <citation type="submission" date="2019-03" db="EMBL/GenBank/DDBJ databases">
        <authorList>
            <person name="Kim M.K.M."/>
        </authorList>
    </citation>
    <scope>NUCLEOTIDE SEQUENCE [LARGE SCALE GENOMIC DNA]</scope>
    <source>
        <strain evidence="6 7">17J68-12</strain>
    </source>
</reference>
<dbReference type="OrthoDB" id="5296761at2"/>
<dbReference type="AlphaFoldDB" id="A0A4R1BJQ2"/>
<evidence type="ECO:0000256" key="5">
    <source>
        <dbReference type="HAMAP-Rule" id="MF_00374"/>
    </source>
</evidence>
<dbReference type="Pfam" id="PF00831">
    <property type="entry name" value="Ribosomal_L29"/>
    <property type="match status" value="1"/>
</dbReference>
<dbReference type="RefSeq" id="WP_131447455.1">
    <property type="nucleotide sequence ID" value="NZ_SJZI01000008.1"/>
</dbReference>
<evidence type="ECO:0000256" key="1">
    <source>
        <dbReference type="ARBA" id="ARBA00009254"/>
    </source>
</evidence>
<dbReference type="SUPFAM" id="SSF46561">
    <property type="entry name" value="Ribosomal protein L29 (L29p)"/>
    <property type="match status" value="1"/>
</dbReference>
<dbReference type="HAMAP" id="MF_00374">
    <property type="entry name" value="Ribosomal_uL29"/>
    <property type="match status" value="1"/>
</dbReference>
<dbReference type="GO" id="GO:0006412">
    <property type="term" value="P:translation"/>
    <property type="evidence" value="ECO:0007669"/>
    <property type="project" value="UniProtKB-UniRule"/>
</dbReference>